<comment type="similarity">
    <text evidence="2">Belongs to the binding-protein-dependent transport system permease family. FecCD subfamily.</text>
</comment>
<dbReference type="PANTHER" id="PTHR30472">
    <property type="entry name" value="FERRIC ENTEROBACTIN TRANSPORT SYSTEM PERMEASE PROTEIN"/>
    <property type="match status" value="1"/>
</dbReference>
<keyword evidence="5 9" id="KW-0812">Transmembrane</keyword>
<dbReference type="EMBL" id="NJIH01000004">
    <property type="protein sequence ID" value="OWT62149.1"/>
    <property type="molecule type" value="Genomic_DNA"/>
</dbReference>
<feature type="transmembrane region" description="Helical" evidence="9">
    <location>
        <begin position="510"/>
        <end position="529"/>
    </location>
</feature>
<feature type="transmembrane region" description="Helical" evidence="9">
    <location>
        <begin position="478"/>
        <end position="498"/>
    </location>
</feature>
<dbReference type="GO" id="GO:0033214">
    <property type="term" value="P:siderophore-iron import into cell"/>
    <property type="evidence" value="ECO:0007669"/>
    <property type="project" value="TreeGrafter"/>
</dbReference>
<keyword evidence="4" id="KW-1003">Cell membrane</keyword>
<feature type="transmembrane region" description="Helical" evidence="9">
    <location>
        <begin position="119"/>
        <end position="142"/>
    </location>
</feature>
<evidence type="ECO:0000256" key="4">
    <source>
        <dbReference type="ARBA" id="ARBA00022475"/>
    </source>
</evidence>
<dbReference type="Gene3D" id="1.10.3470.10">
    <property type="entry name" value="ABC transporter involved in vitamin B12 uptake, BtuC"/>
    <property type="match status" value="2"/>
</dbReference>
<evidence type="ECO:0000256" key="1">
    <source>
        <dbReference type="ARBA" id="ARBA00004651"/>
    </source>
</evidence>
<feature type="transmembrane region" description="Helical" evidence="9">
    <location>
        <begin position="86"/>
        <end position="107"/>
    </location>
</feature>
<dbReference type="InterPro" id="IPR037294">
    <property type="entry name" value="ABC_BtuC-like"/>
</dbReference>
<feature type="transmembrane region" description="Helical" evidence="9">
    <location>
        <begin position="597"/>
        <end position="624"/>
    </location>
</feature>
<feature type="transmembrane region" description="Helical" evidence="9">
    <location>
        <begin position="421"/>
        <end position="441"/>
    </location>
</feature>
<organism evidence="10 11">
    <name type="scientific">Candidimonas nitroreducens</name>
    <dbReference type="NCBI Taxonomy" id="683354"/>
    <lineage>
        <taxon>Bacteria</taxon>
        <taxon>Pseudomonadati</taxon>
        <taxon>Pseudomonadota</taxon>
        <taxon>Betaproteobacteria</taxon>
        <taxon>Burkholderiales</taxon>
        <taxon>Alcaligenaceae</taxon>
        <taxon>Candidimonas</taxon>
    </lineage>
</organism>
<accession>A0A225MU28</accession>
<feature type="transmembrane region" description="Helical" evidence="9">
    <location>
        <begin position="263"/>
        <end position="290"/>
    </location>
</feature>
<dbReference type="Pfam" id="PF01032">
    <property type="entry name" value="FecCD"/>
    <property type="match status" value="2"/>
</dbReference>
<feature type="transmembrane region" description="Helical" evidence="9">
    <location>
        <begin position="148"/>
        <end position="166"/>
    </location>
</feature>
<evidence type="ECO:0000313" key="10">
    <source>
        <dbReference type="EMBL" id="OWT62149.1"/>
    </source>
</evidence>
<feature type="region of interest" description="Disordered" evidence="8">
    <location>
        <begin position="1"/>
        <end position="23"/>
    </location>
</feature>
<dbReference type="OrthoDB" id="9811721at2"/>
<comment type="subcellular location">
    <subcellularLocation>
        <location evidence="1">Cell membrane</location>
        <topology evidence="1">Multi-pass membrane protein</topology>
    </subcellularLocation>
</comment>
<evidence type="ECO:0000256" key="7">
    <source>
        <dbReference type="ARBA" id="ARBA00023136"/>
    </source>
</evidence>
<feature type="transmembrane region" description="Helical" evidence="9">
    <location>
        <begin position="332"/>
        <end position="353"/>
    </location>
</feature>
<gene>
    <name evidence="10" type="ORF">CEY11_08980</name>
</gene>
<evidence type="ECO:0000256" key="6">
    <source>
        <dbReference type="ARBA" id="ARBA00022989"/>
    </source>
</evidence>
<keyword evidence="6 9" id="KW-1133">Transmembrane helix</keyword>
<protein>
    <submittedName>
        <fullName evidence="10">Fe3+-hydroxamate ABC transporter permease FhuB</fullName>
    </submittedName>
</protein>
<dbReference type="PANTHER" id="PTHR30472:SF37">
    <property type="entry name" value="FE(3+) DICITRATE TRANSPORT SYSTEM PERMEASE PROTEIN FECD-RELATED"/>
    <property type="match status" value="1"/>
</dbReference>
<evidence type="ECO:0000256" key="9">
    <source>
        <dbReference type="SAM" id="Phobius"/>
    </source>
</evidence>
<dbReference type="SUPFAM" id="SSF81345">
    <property type="entry name" value="ABC transporter involved in vitamin B12 uptake, BtuC"/>
    <property type="match status" value="2"/>
</dbReference>
<sequence length="689" mass="70608">MPVRPPKAGASSHEGDAALRQAGGPPAAAAQALPRINWLMPAVLGMALLLLTLHTLAKAAPPSAWMDILAGRPPGVVEGLVFSQVALPRIAMSWLVGAALGLAGMLFQQALRNPLADPAIIGVSSGAYLALAAAMLYAPGLLAWGSEAVALAGAAGACALVVAVAWKSRFAALNVILAGLVVALFCGAAGAALTLTHHESLKDLFIWQTGSLVQNGWQDALRLIPQLAVLGVCAGLLQRPLAMLTLDDARAAALGVRVPAVRFAAIALGVAASAASVAAVGVIGFIGLMAPNLARMLGARTFRQGLLAAPLLGALLLWAADQAVQLVGQVAWAIPTGSACALVGAPLLLWLLLRRRIALLEPPGADESLVLQRGLQPRQVMALLVLACVASVAAGLCLGRTMHGWAWAGWGDWGLVREWRLPRVLAAGIAGAMLALAGSLLQRLTGNPLASPEVLGISSGASLGVIAALLLADSLQPAGMLAASVLGAAAGLGVIVALNWRSGFAPQRLLLVGVVLSTLFSACAAYLLSGGDPRAVMLLTWMSGSTYRATLSAIWPGALLLAAGFALAAAARRWLVILSLEEPAARSLGLRVPLARLYFLAVIAVMTAGATIMVGPLTFVGLLAPHLVHGLGLRRPGAQLSGSALAGAVLMVLADWVGRMAAFPWQIPGGLVAMLLGGPFFLWLLWRMK</sequence>
<reference evidence="11" key="1">
    <citation type="submission" date="2017-06" db="EMBL/GenBank/DDBJ databases">
        <title>Herbaspirillum phytohormonus sp. nov., isolated from the root nodule of Robinia pseudoacacia in lead-zinc mine.</title>
        <authorList>
            <person name="Fan M."/>
            <person name="Lin Y."/>
        </authorList>
    </citation>
    <scope>NUCLEOTIDE SEQUENCE [LARGE SCALE GENOMIC DNA]</scope>
    <source>
        <strain evidence="11">SC-089</strain>
    </source>
</reference>
<keyword evidence="3" id="KW-0813">Transport</keyword>
<dbReference type="AlphaFoldDB" id="A0A225MU28"/>
<proteinExistence type="inferred from homology"/>
<keyword evidence="7 9" id="KW-0472">Membrane</keyword>
<name>A0A225MU28_9BURK</name>
<dbReference type="Proteomes" id="UP000214603">
    <property type="component" value="Unassembled WGS sequence"/>
</dbReference>
<feature type="transmembrane region" description="Helical" evidence="9">
    <location>
        <begin position="173"/>
        <end position="195"/>
    </location>
</feature>
<feature type="transmembrane region" description="Helical" evidence="9">
    <location>
        <begin position="453"/>
        <end position="472"/>
    </location>
</feature>
<feature type="transmembrane region" description="Helical" evidence="9">
    <location>
        <begin position="38"/>
        <end position="57"/>
    </location>
</feature>
<dbReference type="CDD" id="cd06550">
    <property type="entry name" value="TM_ABC_iron-siderophores_like"/>
    <property type="match status" value="1"/>
</dbReference>
<dbReference type="InterPro" id="IPR000522">
    <property type="entry name" value="ABC_transptr_permease_BtuC"/>
</dbReference>
<feature type="transmembrane region" description="Helical" evidence="9">
    <location>
        <begin position="669"/>
        <end position="686"/>
    </location>
</feature>
<dbReference type="GO" id="GO:0022857">
    <property type="term" value="F:transmembrane transporter activity"/>
    <property type="evidence" value="ECO:0007669"/>
    <property type="project" value="InterPro"/>
</dbReference>
<evidence type="ECO:0000313" key="11">
    <source>
        <dbReference type="Proteomes" id="UP000214603"/>
    </source>
</evidence>
<keyword evidence="11" id="KW-1185">Reference proteome</keyword>
<evidence type="ECO:0000256" key="3">
    <source>
        <dbReference type="ARBA" id="ARBA00022448"/>
    </source>
</evidence>
<evidence type="ECO:0000256" key="8">
    <source>
        <dbReference type="SAM" id="MobiDB-lite"/>
    </source>
</evidence>
<feature type="transmembrane region" description="Helical" evidence="9">
    <location>
        <begin position="380"/>
        <end position="401"/>
    </location>
</feature>
<feature type="transmembrane region" description="Helical" evidence="9">
    <location>
        <begin position="302"/>
        <end position="320"/>
    </location>
</feature>
<feature type="transmembrane region" description="Helical" evidence="9">
    <location>
        <begin position="549"/>
        <end position="576"/>
    </location>
</feature>
<evidence type="ECO:0000256" key="5">
    <source>
        <dbReference type="ARBA" id="ARBA00022692"/>
    </source>
</evidence>
<dbReference type="NCBIfam" id="NF007866">
    <property type="entry name" value="PRK10577.1-2"/>
    <property type="match status" value="1"/>
</dbReference>
<comment type="caution">
    <text evidence="10">The sequence shown here is derived from an EMBL/GenBank/DDBJ whole genome shotgun (WGS) entry which is preliminary data.</text>
</comment>
<dbReference type="GO" id="GO:0005886">
    <property type="term" value="C:plasma membrane"/>
    <property type="evidence" value="ECO:0007669"/>
    <property type="project" value="UniProtKB-SubCell"/>
</dbReference>
<evidence type="ECO:0000256" key="2">
    <source>
        <dbReference type="ARBA" id="ARBA00007935"/>
    </source>
</evidence>